<dbReference type="Gene3D" id="3.40.630.30">
    <property type="match status" value="1"/>
</dbReference>
<gene>
    <name evidence="2" type="ORF">NZD89_24750</name>
</gene>
<sequence length="184" mass="20894">MSYQTQLPNLWETERLSIAISTVEEVPVLQAIHDACSYLSKWDGSYIYGDPDYLNTLVTNPPLPPQGGERERFKILTIRERGTSTIIGFFAVYEGEPPPDSLYIFTFFVHPDYQGKGYGRETMGSFLNFARETTFNKLTLCTALKNFPAVRFWTGLGVNKIIKVHGDKVCSENTHAQIDLQMEL</sequence>
<dbReference type="RefSeq" id="WP_268005328.1">
    <property type="nucleotide sequence ID" value="NZ_BSUT01000001.1"/>
</dbReference>
<dbReference type="CDD" id="cd04301">
    <property type="entry name" value="NAT_SF"/>
    <property type="match status" value="1"/>
</dbReference>
<evidence type="ECO:0000313" key="2">
    <source>
        <dbReference type="EMBL" id="WAH41417.1"/>
    </source>
</evidence>
<dbReference type="PROSITE" id="PS51186">
    <property type="entry name" value="GNAT"/>
    <property type="match status" value="1"/>
</dbReference>
<evidence type="ECO:0000313" key="3">
    <source>
        <dbReference type="Proteomes" id="UP001164761"/>
    </source>
</evidence>
<dbReference type="Proteomes" id="UP001164761">
    <property type="component" value="Chromosome"/>
</dbReference>
<dbReference type="Pfam" id="PF00583">
    <property type="entry name" value="Acetyltransf_1"/>
    <property type="match status" value="1"/>
</dbReference>
<accession>A0ABY6ZEZ7</accession>
<dbReference type="InterPro" id="IPR000182">
    <property type="entry name" value="GNAT_dom"/>
</dbReference>
<organism evidence="2 3">
    <name type="scientific">Alicyclobacillus fastidiosus</name>
    <dbReference type="NCBI Taxonomy" id="392011"/>
    <lineage>
        <taxon>Bacteria</taxon>
        <taxon>Bacillati</taxon>
        <taxon>Bacillota</taxon>
        <taxon>Bacilli</taxon>
        <taxon>Bacillales</taxon>
        <taxon>Alicyclobacillaceae</taxon>
        <taxon>Alicyclobacillus</taxon>
    </lineage>
</organism>
<dbReference type="InterPro" id="IPR016181">
    <property type="entry name" value="Acyl_CoA_acyltransferase"/>
</dbReference>
<reference evidence="2" key="1">
    <citation type="submission" date="2022-08" db="EMBL/GenBank/DDBJ databases">
        <title>Alicyclobacillus fastidiosus DSM 17978, complete genome.</title>
        <authorList>
            <person name="Wang Q."/>
            <person name="Cai R."/>
            <person name="Wang Z."/>
        </authorList>
    </citation>
    <scope>NUCLEOTIDE SEQUENCE</scope>
    <source>
        <strain evidence="2">DSM 17978</strain>
    </source>
</reference>
<dbReference type="SUPFAM" id="SSF55729">
    <property type="entry name" value="Acyl-CoA N-acyltransferases (Nat)"/>
    <property type="match status" value="1"/>
</dbReference>
<dbReference type="EMBL" id="CP104067">
    <property type="protein sequence ID" value="WAH41417.1"/>
    <property type="molecule type" value="Genomic_DNA"/>
</dbReference>
<name>A0ABY6ZEZ7_9BACL</name>
<evidence type="ECO:0000259" key="1">
    <source>
        <dbReference type="PROSITE" id="PS51186"/>
    </source>
</evidence>
<keyword evidence="3" id="KW-1185">Reference proteome</keyword>
<protein>
    <submittedName>
        <fullName evidence="2">GNAT family N-acetyltransferase</fullName>
    </submittedName>
</protein>
<feature type="domain" description="N-acetyltransferase" evidence="1">
    <location>
        <begin position="16"/>
        <end position="184"/>
    </location>
</feature>
<proteinExistence type="predicted"/>